<sequence length="273" mass="31506">MFKVSRAKGDNVVFWERKYFTKFGQDKQKEANQEETSVGTSNKRKGGRKVKDSPEKKKDKASERKRRKLESSPSTSVPVVCKSCGQTGHSSARSHDCPNHGFTLAERLCRDLSKSHQRYTVSLPHESFLISEDDQNRLMQYQQTITRLSSFMREVIYKAQVFINYSILHSGDSLTNDIFEQNYRITIDVVENKYPRLANITGHKLYVYSRTNHKSQFAEGDATRMPLVVFGDSLKGRSHVKFKGHRVGVSEIIYKQLKTREKLGEVLVRHKRV</sequence>
<dbReference type="AlphaFoldDB" id="A0A0B7MX72"/>
<keyword evidence="3" id="KW-1185">Reference proteome</keyword>
<name>A0A0B7MX72_9FUNG</name>
<reference evidence="2 3" key="1">
    <citation type="submission" date="2014-09" db="EMBL/GenBank/DDBJ databases">
        <authorList>
            <person name="Ellenberger Sabrina"/>
        </authorList>
    </citation>
    <scope>NUCLEOTIDE SEQUENCE [LARGE SCALE GENOMIC DNA]</scope>
    <source>
        <strain evidence="2 3">CBS 412.66</strain>
    </source>
</reference>
<gene>
    <name evidence="2" type="primary">PARPA_01169.1 scaffold 1359</name>
</gene>
<proteinExistence type="predicted"/>
<feature type="region of interest" description="Disordered" evidence="1">
    <location>
        <begin position="25"/>
        <end position="80"/>
    </location>
</feature>
<dbReference type="Proteomes" id="UP000054107">
    <property type="component" value="Unassembled WGS sequence"/>
</dbReference>
<dbReference type="EMBL" id="LN719426">
    <property type="protein sequence ID" value="CEP07860.1"/>
    <property type="molecule type" value="Genomic_DNA"/>
</dbReference>
<dbReference type="OrthoDB" id="2244395at2759"/>
<organism evidence="2 3">
    <name type="scientific">Parasitella parasitica</name>
    <dbReference type="NCBI Taxonomy" id="35722"/>
    <lineage>
        <taxon>Eukaryota</taxon>
        <taxon>Fungi</taxon>
        <taxon>Fungi incertae sedis</taxon>
        <taxon>Mucoromycota</taxon>
        <taxon>Mucoromycotina</taxon>
        <taxon>Mucoromycetes</taxon>
        <taxon>Mucorales</taxon>
        <taxon>Mucorineae</taxon>
        <taxon>Mucoraceae</taxon>
        <taxon>Parasitella</taxon>
    </lineage>
</organism>
<feature type="compositionally biased region" description="Basic and acidic residues" evidence="1">
    <location>
        <begin position="49"/>
        <end position="62"/>
    </location>
</feature>
<accession>A0A0B7MX72</accession>
<protein>
    <submittedName>
        <fullName evidence="2">Uncharacterized protein</fullName>
    </submittedName>
</protein>
<evidence type="ECO:0000313" key="3">
    <source>
        <dbReference type="Proteomes" id="UP000054107"/>
    </source>
</evidence>
<evidence type="ECO:0000313" key="2">
    <source>
        <dbReference type="EMBL" id="CEP07860.1"/>
    </source>
</evidence>
<evidence type="ECO:0000256" key="1">
    <source>
        <dbReference type="SAM" id="MobiDB-lite"/>
    </source>
</evidence>